<reference evidence="2 3" key="1">
    <citation type="submission" date="2019-11" db="EMBL/GenBank/DDBJ databases">
        <title>Novel Deefgea species.</title>
        <authorList>
            <person name="Han J.-H."/>
        </authorList>
    </citation>
    <scope>NUCLEOTIDE SEQUENCE [LARGE SCALE GENOMIC DNA]</scope>
    <source>
        <strain evidence="2 3">LMG 24817</strain>
    </source>
</reference>
<dbReference type="InterPro" id="IPR018740">
    <property type="entry name" value="DUF2282_membr"/>
</dbReference>
<accession>A0ABS2CA60</accession>
<evidence type="ECO:0000313" key="3">
    <source>
        <dbReference type="Proteomes" id="UP001195660"/>
    </source>
</evidence>
<evidence type="ECO:0000256" key="1">
    <source>
        <dbReference type="SAM" id="SignalP"/>
    </source>
</evidence>
<name>A0ABS2CA60_9NEIS</name>
<organism evidence="2 3">
    <name type="scientific">Deefgea chitinilytica</name>
    <dbReference type="NCBI Taxonomy" id="570276"/>
    <lineage>
        <taxon>Bacteria</taxon>
        <taxon>Pseudomonadati</taxon>
        <taxon>Pseudomonadota</taxon>
        <taxon>Betaproteobacteria</taxon>
        <taxon>Neisseriales</taxon>
        <taxon>Chitinibacteraceae</taxon>
        <taxon>Deefgea</taxon>
    </lineage>
</organism>
<protein>
    <submittedName>
        <fullName evidence="2">DUF2282 domain-containing protein</fullName>
    </submittedName>
</protein>
<dbReference type="EMBL" id="WOFE01000001">
    <property type="protein sequence ID" value="MBM5570565.1"/>
    <property type="molecule type" value="Genomic_DNA"/>
</dbReference>
<dbReference type="Proteomes" id="UP001195660">
    <property type="component" value="Unassembled WGS sequence"/>
</dbReference>
<proteinExistence type="predicted"/>
<comment type="caution">
    <text evidence="2">The sequence shown here is derived from an EMBL/GenBank/DDBJ whole genome shotgun (WGS) entry which is preliminary data.</text>
</comment>
<dbReference type="RefSeq" id="WP_203569860.1">
    <property type="nucleotide sequence ID" value="NZ_WOFE01000001.1"/>
</dbReference>
<sequence length="82" mass="8489">MSNKSIMLASAIAAVLATAAQPALAADAAKEKCYGIAKASANDCAANRHSCAGQAKKDNDPKEWKYVAKGTCIEMKGTLKAM</sequence>
<evidence type="ECO:0000313" key="2">
    <source>
        <dbReference type="EMBL" id="MBM5570565.1"/>
    </source>
</evidence>
<keyword evidence="1" id="KW-0732">Signal</keyword>
<keyword evidence="3" id="KW-1185">Reference proteome</keyword>
<feature type="signal peptide" evidence="1">
    <location>
        <begin position="1"/>
        <end position="25"/>
    </location>
</feature>
<dbReference type="Pfam" id="PF10048">
    <property type="entry name" value="DUF2282"/>
    <property type="match status" value="1"/>
</dbReference>
<gene>
    <name evidence="2" type="ORF">GM173_03115</name>
</gene>
<feature type="chain" id="PRO_5046426675" evidence="1">
    <location>
        <begin position="26"/>
        <end position="82"/>
    </location>
</feature>